<dbReference type="EMBL" id="WHUF01000005">
    <property type="protein sequence ID" value="MQA21632.1"/>
    <property type="molecule type" value="Genomic_DNA"/>
</dbReference>
<keyword evidence="2" id="KW-1185">Reference proteome</keyword>
<accession>A0A843SEQ5</accession>
<evidence type="ECO:0000313" key="1">
    <source>
        <dbReference type="EMBL" id="MQA21632.1"/>
    </source>
</evidence>
<comment type="caution">
    <text evidence="1">The sequence shown here is derived from an EMBL/GenBank/DDBJ whole genome shotgun (WGS) entry which is preliminary data.</text>
</comment>
<name>A0A843SEQ5_9BURK</name>
<dbReference type="AlphaFoldDB" id="A0A843SEQ5"/>
<sequence>MAFSLEVQSDVRPANLPSIWVQALAQHGIAIEFPPNFLSECETGVLIMKVLAAPAALTREDVNEPASAYFEFWTDEDGFGFSTASGRSTLDFAVQCLCAATLADHLDAVYVDPQMGKSARGADALSLAMEEIKYFISTPDEEVYRKFVGWNTL</sequence>
<gene>
    <name evidence="1" type="ORF">GEV01_19115</name>
</gene>
<dbReference type="RefSeq" id="WP_152807178.1">
    <property type="nucleotide sequence ID" value="NZ_WHUF01000005.1"/>
</dbReference>
<organism evidence="1 2">
    <name type="scientific">Rugamonas rivuli</name>
    <dbReference type="NCBI Taxonomy" id="2743358"/>
    <lineage>
        <taxon>Bacteria</taxon>
        <taxon>Pseudomonadati</taxon>
        <taxon>Pseudomonadota</taxon>
        <taxon>Betaproteobacteria</taxon>
        <taxon>Burkholderiales</taxon>
        <taxon>Oxalobacteraceae</taxon>
        <taxon>Telluria group</taxon>
        <taxon>Rugamonas</taxon>
    </lineage>
</organism>
<protein>
    <submittedName>
        <fullName evidence="1">Uncharacterized protein</fullName>
    </submittedName>
</protein>
<dbReference type="Proteomes" id="UP000444318">
    <property type="component" value="Unassembled WGS sequence"/>
</dbReference>
<reference evidence="1 2" key="1">
    <citation type="submission" date="2019-10" db="EMBL/GenBank/DDBJ databases">
        <title>Two novel species isolated from a subtropical stream in China.</title>
        <authorList>
            <person name="Lu H."/>
        </authorList>
    </citation>
    <scope>NUCLEOTIDE SEQUENCE [LARGE SCALE GENOMIC DNA]</scope>
    <source>
        <strain evidence="1 2">FT103W</strain>
    </source>
</reference>
<proteinExistence type="predicted"/>
<evidence type="ECO:0000313" key="2">
    <source>
        <dbReference type="Proteomes" id="UP000444318"/>
    </source>
</evidence>